<evidence type="ECO:0000259" key="3">
    <source>
        <dbReference type="Pfam" id="PF12161"/>
    </source>
</evidence>
<reference evidence="4 5" key="1">
    <citation type="submission" date="2019-02" db="EMBL/GenBank/DDBJ databases">
        <title>Deep-cultivation of Planctomycetes and their phenomic and genomic characterization uncovers novel biology.</title>
        <authorList>
            <person name="Wiegand S."/>
            <person name="Jogler M."/>
            <person name="Boedeker C."/>
            <person name="Pinto D."/>
            <person name="Vollmers J."/>
            <person name="Rivas-Marin E."/>
            <person name="Kohn T."/>
            <person name="Peeters S.H."/>
            <person name="Heuer A."/>
            <person name="Rast P."/>
            <person name="Oberbeckmann S."/>
            <person name="Bunk B."/>
            <person name="Jeske O."/>
            <person name="Meyerdierks A."/>
            <person name="Storesund J.E."/>
            <person name="Kallscheuer N."/>
            <person name="Luecker S."/>
            <person name="Lage O.M."/>
            <person name="Pohl T."/>
            <person name="Merkel B.J."/>
            <person name="Hornburger P."/>
            <person name="Mueller R.-W."/>
            <person name="Bruemmer F."/>
            <person name="Labrenz M."/>
            <person name="Spormann A.M."/>
            <person name="Op den Camp H."/>
            <person name="Overmann J."/>
            <person name="Amann R."/>
            <person name="Jetten M.S.M."/>
            <person name="Mascher T."/>
            <person name="Medema M.H."/>
            <person name="Devos D.P."/>
            <person name="Kaster A.-K."/>
            <person name="Ovreas L."/>
            <person name="Rohde M."/>
            <person name="Galperin M.Y."/>
            <person name="Jogler C."/>
        </authorList>
    </citation>
    <scope>NUCLEOTIDE SEQUENCE [LARGE SCALE GENOMIC DNA]</scope>
    <source>
        <strain evidence="4 5">HG66A1</strain>
    </source>
</reference>
<sequence>MANNNSETERKLWDAADEFRANSNLRSSEYSTPVLGLIFLRYADHKFTIAEKELKGKGSGRRAIGKEDYQSKGVMYLPPNARFFSLSKIWEGA</sequence>
<keyword evidence="2" id="KW-0680">Restriction system</keyword>
<dbReference type="Proteomes" id="UP000320421">
    <property type="component" value="Chromosome"/>
</dbReference>
<protein>
    <recommendedName>
        <fullName evidence="3">N6 adenine-specific DNA methyltransferase N-terminal domain-containing protein</fullName>
    </recommendedName>
</protein>
<feature type="domain" description="N6 adenine-specific DNA methyltransferase N-terminal" evidence="3">
    <location>
        <begin position="9"/>
        <end position="87"/>
    </location>
</feature>
<dbReference type="Gene3D" id="1.20.1260.30">
    <property type="match status" value="1"/>
</dbReference>
<evidence type="ECO:0000313" key="5">
    <source>
        <dbReference type="Proteomes" id="UP000320421"/>
    </source>
</evidence>
<dbReference type="InterPro" id="IPR022749">
    <property type="entry name" value="D12N6_MeTrfase_N"/>
</dbReference>
<dbReference type="SUPFAM" id="SSF53335">
    <property type="entry name" value="S-adenosyl-L-methionine-dependent methyltransferases"/>
    <property type="match status" value="1"/>
</dbReference>
<dbReference type="InterPro" id="IPR029063">
    <property type="entry name" value="SAM-dependent_MTases_sf"/>
</dbReference>
<dbReference type="GO" id="GO:0009307">
    <property type="term" value="P:DNA restriction-modification system"/>
    <property type="evidence" value="ECO:0007669"/>
    <property type="project" value="UniProtKB-KW"/>
</dbReference>
<gene>
    <name evidence="4" type="ORF">HG66A1_62540</name>
</gene>
<comment type="similarity">
    <text evidence="1">Belongs to the N(4)/N(6)-methyltransferase family.</text>
</comment>
<dbReference type="EMBL" id="CP036266">
    <property type="protein sequence ID" value="QDT24422.1"/>
    <property type="molecule type" value="Genomic_DNA"/>
</dbReference>
<dbReference type="OrthoDB" id="9814572at2"/>
<keyword evidence="5" id="KW-1185">Reference proteome</keyword>
<accession>A0A517PYL8</accession>
<organism evidence="4 5">
    <name type="scientific">Gimesia chilikensis</name>
    <dbReference type="NCBI Taxonomy" id="2605989"/>
    <lineage>
        <taxon>Bacteria</taxon>
        <taxon>Pseudomonadati</taxon>
        <taxon>Planctomycetota</taxon>
        <taxon>Planctomycetia</taxon>
        <taxon>Planctomycetales</taxon>
        <taxon>Planctomycetaceae</taxon>
        <taxon>Gimesia</taxon>
    </lineage>
</organism>
<evidence type="ECO:0000256" key="2">
    <source>
        <dbReference type="ARBA" id="ARBA00022747"/>
    </source>
</evidence>
<dbReference type="InterPro" id="IPR038333">
    <property type="entry name" value="T1MK-like_N_sf"/>
</dbReference>
<dbReference type="Pfam" id="PF12161">
    <property type="entry name" value="HsdM_N"/>
    <property type="match status" value="1"/>
</dbReference>
<evidence type="ECO:0000313" key="4">
    <source>
        <dbReference type="EMBL" id="QDT24422.1"/>
    </source>
</evidence>
<name>A0A517PYL8_9PLAN</name>
<dbReference type="AlphaFoldDB" id="A0A517PYL8"/>
<proteinExistence type="inferred from homology"/>
<evidence type="ECO:0000256" key="1">
    <source>
        <dbReference type="ARBA" id="ARBA00006594"/>
    </source>
</evidence>